<dbReference type="InterPro" id="IPR050261">
    <property type="entry name" value="FrsA_esterase"/>
</dbReference>
<name>A0A381WXH9_9ZZZZ</name>
<organism evidence="4">
    <name type="scientific">marine metagenome</name>
    <dbReference type="NCBI Taxonomy" id="408172"/>
    <lineage>
        <taxon>unclassified sequences</taxon>
        <taxon>metagenomes</taxon>
        <taxon>ecological metagenomes</taxon>
    </lineage>
</organism>
<reference evidence="4" key="1">
    <citation type="submission" date="2018-05" db="EMBL/GenBank/DDBJ databases">
        <authorList>
            <person name="Lanie J.A."/>
            <person name="Ng W.-L."/>
            <person name="Kazmierczak K.M."/>
            <person name="Andrzejewski T.M."/>
            <person name="Davidsen T.M."/>
            <person name="Wayne K.J."/>
            <person name="Tettelin H."/>
            <person name="Glass J.I."/>
            <person name="Rusch D."/>
            <person name="Podicherti R."/>
            <person name="Tsui H.-C.T."/>
            <person name="Winkler M.E."/>
        </authorList>
    </citation>
    <scope>NUCLEOTIDE SEQUENCE</scope>
</reference>
<dbReference type="InterPro" id="IPR002471">
    <property type="entry name" value="Pept_S9_AS"/>
</dbReference>
<proteinExistence type="inferred from homology"/>
<dbReference type="Gene3D" id="3.40.50.1820">
    <property type="entry name" value="alpha/beta hydrolase"/>
    <property type="match status" value="1"/>
</dbReference>
<dbReference type="GO" id="GO:0006508">
    <property type="term" value="P:proteolysis"/>
    <property type="evidence" value="ECO:0007669"/>
    <property type="project" value="InterPro"/>
</dbReference>
<feature type="domain" description="AB hydrolase-1" evidence="3">
    <location>
        <begin position="49"/>
        <end position="165"/>
    </location>
</feature>
<accession>A0A381WXH9</accession>
<evidence type="ECO:0000256" key="1">
    <source>
        <dbReference type="ARBA" id="ARBA00022801"/>
    </source>
</evidence>
<dbReference type="PROSITE" id="PS00708">
    <property type="entry name" value="PRO_ENDOPEP_SER"/>
    <property type="match status" value="1"/>
</dbReference>
<sequence>MKMCFVSSLLLTLATMALPVFAESRVVDLQTSDGVNLKASYTSPGRTGPAMLLIHQCNMDRSSWNTISSDLVSAGIHVLALDLRGFGESGGEGLAGGFPTLLQKSAGDADRAFEYLISQSNVDVSRVGVGGASCGGMISADLAAREGTRVKALMLLSSPPSSNAIEHVANNPKLAVFAAATKQDPITRGVAGALESMVNSSANPGSVIRIFEGREHGLPMFSSNPTLQTELLAWLKEQLLSK</sequence>
<gene>
    <name evidence="4" type="ORF">METZ01_LOCUS110100</name>
</gene>
<evidence type="ECO:0000256" key="2">
    <source>
        <dbReference type="ARBA" id="ARBA00038115"/>
    </source>
</evidence>
<evidence type="ECO:0000259" key="3">
    <source>
        <dbReference type="Pfam" id="PF00561"/>
    </source>
</evidence>
<dbReference type="EMBL" id="UINC01013211">
    <property type="protein sequence ID" value="SVA57246.1"/>
    <property type="molecule type" value="Genomic_DNA"/>
</dbReference>
<dbReference type="InterPro" id="IPR029058">
    <property type="entry name" value="AB_hydrolase_fold"/>
</dbReference>
<comment type="similarity">
    <text evidence="2">Belongs to the AB hydrolase superfamily. FUS2 hydrolase family.</text>
</comment>
<dbReference type="GO" id="GO:0004252">
    <property type="term" value="F:serine-type endopeptidase activity"/>
    <property type="evidence" value="ECO:0007669"/>
    <property type="project" value="InterPro"/>
</dbReference>
<protein>
    <recommendedName>
        <fullName evidence="3">AB hydrolase-1 domain-containing protein</fullName>
    </recommendedName>
</protein>
<dbReference type="PANTHER" id="PTHR22946">
    <property type="entry name" value="DIENELACTONE HYDROLASE DOMAIN-CONTAINING PROTEIN-RELATED"/>
    <property type="match status" value="1"/>
</dbReference>
<dbReference type="AlphaFoldDB" id="A0A381WXH9"/>
<dbReference type="Pfam" id="PF00561">
    <property type="entry name" value="Abhydrolase_1"/>
    <property type="match status" value="1"/>
</dbReference>
<keyword evidence="1" id="KW-0378">Hydrolase</keyword>
<dbReference type="InterPro" id="IPR000073">
    <property type="entry name" value="AB_hydrolase_1"/>
</dbReference>
<evidence type="ECO:0000313" key="4">
    <source>
        <dbReference type="EMBL" id="SVA57246.1"/>
    </source>
</evidence>
<dbReference type="SUPFAM" id="SSF53474">
    <property type="entry name" value="alpha/beta-Hydrolases"/>
    <property type="match status" value="1"/>
</dbReference>